<evidence type="ECO:0000256" key="1">
    <source>
        <dbReference type="SAM" id="Phobius"/>
    </source>
</evidence>
<dbReference type="EMBL" id="POUD01000213">
    <property type="protein sequence ID" value="PZG11276.1"/>
    <property type="molecule type" value="Genomic_DNA"/>
</dbReference>
<feature type="transmembrane region" description="Helical" evidence="1">
    <location>
        <begin position="28"/>
        <end position="54"/>
    </location>
</feature>
<accession>A0A2W2DH74</accession>
<feature type="transmembrane region" description="Helical" evidence="1">
    <location>
        <begin position="186"/>
        <end position="207"/>
    </location>
</feature>
<feature type="transmembrane region" description="Helical" evidence="1">
    <location>
        <begin position="227"/>
        <end position="250"/>
    </location>
</feature>
<organism evidence="2 3">
    <name type="scientific">Nonomuraea aridisoli</name>
    <dbReference type="NCBI Taxonomy" id="2070368"/>
    <lineage>
        <taxon>Bacteria</taxon>
        <taxon>Bacillati</taxon>
        <taxon>Actinomycetota</taxon>
        <taxon>Actinomycetes</taxon>
        <taxon>Streptosporangiales</taxon>
        <taxon>Streptosporangiaceae</taxon>
        <taxon>Nonomuraea</taxon>
    </lineage>
</organism>
<dbReference type="AlphaFoldDB" id="A0A2W2DH74"/>
<evidence type="ECO:0000313" key="3">
    <source>
        <dbReference type="Proteomes" id="UP000249304"/>
    </source>
</evidence>
<proteinExistence type="predicted"/>
<feature type="transmembrane region" description="Helical" evidence="1">
    <location>
        <begin position="66"/>
        <end position="92"/>
    </location>
</feature>
<evidence type="ECO:0000313" key="2">
    <source>
        <dbReference type="EMBL" id="PZG11276.1"/>
    </source>
</evidence>
<dbReference type="Proteomes" id="UP000249304">
    <property type="component" value="Unassembled WGS sequence"/>
</dbReference>
<comment type="caution">
    <text evidence="2">The sequence shown here is derived from an EMBL/GenBank/DDBJ whole genome shotgun (WGS) entry which is preliminary data.</text>
</comment>
<protein>
    <recommendedName>
        <fullName evidence="4">GAP family protein</fullName>
    </recommendedName>
</protein>
<keyword evidence="3" id="KW-1185">Reference proteome</keyword>
<gene>
    <name evidence="2" type="ORF">C1J01_35085</name>
</gene>
<feature type="transmembrane region" description="Helical" evidence="1">
    <location>
        <begin position="143"/>
        <end position="166"/>
    </location>
</feature>
<sequence length="254" mass="27463">MGRRMYAGFRPPEEAPHHPDHDDCRMTIGLLLGLAALALVDSTSFGTLGIPLVLMLTMDRSGTPRLFLYLATVAVFYFLVGVALMLGLSAALESFGDLLQSRPAYIVQLALGVGLFVLSFRFDPKRRAKRGKPELRFQPRVGGPATMVTLGLTAGVVEVATMVPYLAAIGLMTTSGLTTAQWLPVLAAYVLVMILPILAIMGVRAAAGKRLEPRLERLRDWLTKHSVSAAGWALAIVGFLLARDAAYYLLLQPA</sequence>
<dbReference type="InterPro" id="IPR021315">
    <property type="entry name" value="Gap/Sap"/>
</dbReference>
<keyword evidence="1" id="KW-0472">Membrane</keyword>
<reference evidence="2 3" key="1">
    <citation type="submission" date="2018-01" db="EMBL/GenBank/DDBJ databases">
        <title>Draft genome sequence of Nonomuraea sp. KC333.</title>
        <authorList>
            <person name="Sahin N."/>
            <person name="Saygin H."/>
            <person name="Ay H."/>
        </authorList>
    </citation>
    <scope>NUCLEOTIDE SEQUENCE [LARGE SCALE GENOMIC DNA]</scope>
    <source>
        <strain evidence="2 3">KC333</strain>
    </source>
</reference>
<evidence type="ECO:0008006" key="4">
    <source>
        <dbReference type="Google" id="ProtNLM"/>
    </source>
</evidence>
<dbReference type="Pfam" id="PF11139">
    <property type="entry name" value="SfLAP"/>
    <property type="match status" value="1"/>
</dbReference>
<name>A0A2W2DH74_9ACTN</name>
<feature type="transmembrane region" description="Helical" evidence="1">
    <location>
        <begin position="104"/>
        <end position="122"/>
    </location>
</feature>
<keyword evidence="1" id="KW-0812">Transmembrane</keyword>
<keyword evidence="1" id="KW-1133">Transmembrane helix</keyword>
<dbReference type="OrthoDB" id="7062264at2"/>